<keyword evidence="2" id="KW-1185">Reference proteome</keyword>
<accession>A0A540VFK5</accession>
<sequence>MFDTTQVPARERIDSVEVPALLNSGVLIGDDLRRRPLYFNGRFLTAEDLTREQVYFLSRQQDLGHAGGQGVVDGLWVRQGSAAGRIHIDAGHGITALGESVLLTQGVEVDLTDVPEIQRLDAAFGLLRLPREPARNLTGLYIVALRPVEFSANPIASYPTSLEAKRTVEDSEIVEATAITLIPFADNAGAGGLAVAPGRRRSLVAAQIFGDRPQVSPALDGSAPGTTGALPLAMVALSNNVVQWIDNYLVRRDVGAGFPLGQGDVLGLGLLPRATREAHVLQYHEQLDELLADRAAADADQHISAADYFQLLPPVGRMPKGAVRAADFTQIYFPVGVAADLTIVPDDELAALVEESLLLPAIDLSLSAEEQASTSVLVVIPVPRPQVRRLQQQLGTLSRSLRPVAPNLRATFSPQQALSTLKSAALTQAAPVETTRSEADVLWQALLDNASTLWYVRQRNLTGRAAPGGPPVAVELTADERERERNLVNRLREFGLTTRFGNLRRRGTALADAELITTLAAPRFTTSRTLLDAAIRELESRSQGTPGIDRAAVLAVTERFADVELGEGIRRLEAANPNLASTTLSRSLAQSGRVPELDRLARLTPTPRLPALAEELEAVIRAGSPQDVAEFVDKMLKEVAP</sequence>
<comment type="caution">
    <text evidence="1">The sequence shown here is derived from an EMBL/GenBank/DDBJ whole genome shotgun (WGS) entry which is preliminary data.</text>
</comment>
<dbReference type="Proteomes" id="UP000317371">
    <property type="component" value="Unassembled WGS sequence"/>
</dbReference>
<proteinExistence type="predicted"/>
<dbReference type="AlphaFoldDB" id="A0A540VFK5"/>
<evidence type="ECO:0000313" key="2">
    <source>
        <dbReference type="Proteomes" id="UP000317371"/>
    </source>
</evidence>
<dbReference type="RefSeq" id="WP_141610375.1">
    <property type="nucleotide sequence ID" value="NZ_VIGC02000013.1"/>
</dbReference>
<gene>
    <name evidence="1" type="ORF">FKZ61_12010</name>
</gene>
<reference evidence="1 2" key="1">
    <citation type="submission" date="2019-06" db="EMBL/GenBank/DDBJ databases">
        <title>Genome sequence of Litorilinea aerophila BAA-2444.</title>
        <authorList>
            <person name="Maclea K.S."/>
            <person name="Maurais E.G."/>
            <person name="Iannazzi L.C."/>
        </authorList>
    </citation>
    <scope>NUCLEOTIDE SEQUENCE [LARGE SCALE GENOMIC DNA]</scope>
    <source>
        <strain evidence="1 2">ATCC BAA-2444</strain>
    </source>
</reference>
<organism evidence="1 2">
    <name type="scientific">Litorilinea aerophila</name>
    <dbReference type="NCBI Taxonomy" id="1204385"/>
    <lineage>
        <taxon>Bacteria</taxon>
        <taxon>Bacillati</taxon>
        <taxon>Chloroflexota</taxon>
        <taxon>Caldilineae</taxon>
        <taxon>Caldilineales</taxon>
        <taxon>Caldilineaceae</taxon>
        <taxon>Litorilinea</taxon>
    </lineage>
</organism>
<dbReference type="OrthoDB" id="5182296at2"/>
<evidence type="ECO:0000313" key="1">
    <source>
        <dbReference type="EMBL" id="TQE95556.1"/>
    </source>
</evidence>
<protein>
    <submittedName>
        <fullName evidence="1">Uncharacterized protein</fullName>
    </submittedName>
</protein>
<dbReference type="EMBL" id="VIGC01000013">
    <property type="protein sequence ID" value="TQE95556.1"/>
    <property type="molecule type" value="Genomic_DNA"/>
</dbReference>
<name>A0A540VFK5_9CHLR</name>
<dbReference type="InParanoid" id="A0A540VFK5"/>